<reference evidence="2" key="1">
    <citation type="submission" date="2017-06" db="EMBL/GenBank/DDBJ databases">
        <authorList>
            <person name="Varghese N."/>
            <person name="Submissions S."/>
        </authorList>
    </citation>
    <scope>NUCLEOTIDE SEQUENCE [LARGE SCALE GENOMIC DNA]</scope>
    <source>
        <strain evidence="2">ANC 5114</strain>
    </source>
</reference>
<dbReference type="EMBL" id="FZLN01000002">
    <property type="protein sequence ID" value="SNQ29627.1"/>
    <property type="molecule type" value="Genomic_DNA"/>
</dbReference>
<dbReference type="AlphaFoldDB" id="A0A217EGY9"/>
<accession>A0A217EGY9</accession>
<dbReference type="InterPro" id="IPR009959">
    <property type="entry name" value="Cyclase_SnoaL-like"/>
</dbReference>
<dbReference type="Gene3D" id="3.10.450.50">
    <property type="match status" value="1"/>
</dbReference>
<evidence type="ECO:0008006" key="3">
    <source>
        <dbReference type="Google" id="ProtNLM"/>
    </source>
</evidence>
<dbReference type="InterPro" id="IPR032710">
    <property type="entry name" value="NTF2-like_dom_sf"/>
</dbReference>
<dbReference type="SUPFAM" id="SSF54427">
    <property type="entry name" value="NTF2-like"/>
    <property type="match status" value="1"/>
</dbReference>
<dbReference type="Proteomes" id="UP000243463">
    <property type="component" value="Unassembled WGS sequence"/>
</dbReference>
<dbReference type="GO" id="GO:0030638">
    <property type="term" value="P:polyketide metabolic process"/>
    <property type="evidence" value="ECO:0007669"/>
    <property type="project" value="InterPro"/>
</dbReference>
<dbReference type="RefSeq" id="WP_088823666.1">
    <property type="nucleotide sequence ID" value="NZ_FZLN01000002.1"/>
</dbReference>
<dbReference type="Pfam" id="PF07366">
    <property type="entry name" value="SnoaL"/>
    <property type="match status" value="1"/>
</dbReference>
<proteinExistence type="predicted"/>
<protein>
    <recommendedName>
        <fullName evidence="3">SnoaL-like polyketide cyclase</fullName>
    </recommendedName>
</protein>
<gene>
    <name evidence="1" type="ORF">SAMN05444584_1588</name>
</gene>
<dbReference type="PANTHER" id="PTHR38436">
    <property type="entry name" value="POLYKETIDE CYCLASE SNOAL-LIKE DOMAIN"/>
    <property type="match status" value="1"/>
</dbReference>
<dbReference type="PANTHER" id="PTHR38436:SF1">
    <property type="entry name" value="ESTER CYCLASE"/>
    <property type="match status" value="1"/>
</dbReference>
<evidence type="ECO:0000313" key="2">
    <source>
        <dbReference type="Proteomes" id="UP000243463"/>
    </source>
</evidence>
<name>A0A217EGY9_9GAMM</name>
<keyword evidence="2" id="KW-1185">Reference proteome</keyword>
<sequence length="149" mass="16483">MNNDKEVATVNLTAAESASKQLIDSYMAEWNNQNAPKAATYLTPDVQYFDAAVGSPLIGQTQAQEQVIQVFLTALPDFKWEMISAPILNKDGIAFEWRITGTNTGVWGTEPATNKPISFTGVSFIRIHEGKITYQGDYYDAESLNKQLS</sequence>
<organism evidence="1 2">
    <name type="scientific">Acinetobacter apis</name>
    <dbReference type="NCBI Taxonomy" id="1229165"/>
    <lineage>
        <taxon>Bacteria</taxon>
        <taxon>Pseudomonadati</taxon>
        <taxon>Pseudomonadota</taxon>
        <taxon>Gammaproteobacteria</taxon>
        <taxon>Moraxellales</taxon>
        <taxon>Moraxellaceae</taxon>
        <taxon>Acinetobacter</taxon>
    </lineage>
</organism>
<evidence type="ECO:0000313" key="1">
    <source>
        <dbReference type="EMBL" id="SNQ29627.1"/>
    </source>
</evidence>
<dbReference type="OrthoDB" id="7595152at2"/>